<proteinExistence type="predicted"/>
<evidence type="ECO:0000313" key="5">
    <source>
        <dbReference type="Proteomes" id="UP001596445"/>
    </source>
</evidence>
<dbReference type="InterPro" id="IPR007050">
    <property type="entry name" value="HTH_bacterioopsin"/>
</dbReference>
<dbReference type="RefSeq" id="WP_382186807.1">
    <property type="nucleotide sequence ID" value="NZ_JBHSZI010000001.1"/>
</dbReference>
<keyword evidence="1" id="KW-0805">Transcription regulation</keyword>
<evidence type="ECO:0000256" key="2">
    <source>
        <dbReference type="ARBA" id="ARBA00023163"/>
    </source>
</evidence>
<evidence type="ECO:0000259" key="3">
    <source>
        <dbReference type="Pfam" id="PF04967"/>
    </source>
</evidence>
<dbReference type="AlphaFoldDB" id="A0ABD5VWY4"/>
<dbReference type="Pfam" id="PF04967">
    <property type="entry name" value="HTH_10"/>
    <property type="match status" value="1"/>
</dbReference>
<gene>
    <name evidence="4" type="ORF">ACFQQG_05970</name>
</gene>
<reference evidence="4 5" key="1">
    <citation type="journal article" date="2019" name="Int. J. Syst. Evol. Microbiol.">
        <title>The Global Catalogue of Microorganisms (GCM) 10K type strain sequencing project: providing services to taxonomists for standard genome sequencing and annotation.</title>
        <authorList>
            <consortium name="The Broad Institute Genomics Platform"/>
            <consortium name="The Broad Institute Genome Sequencing Center for Infectious Disease"/>
            <person name="Wu L."/>
            <person name="Ma J."/>
        </authorList>
    </citation>
    <scope>NUCLEOTIDE SEQUENCE [LARGE SCALE GENOMIC DNA]</scope>
    <source>
        <strain evidence="4 5">JCM 30072</strain>
    </source>
</reference>
<feature type="domain" description="HTH bat-type" evidence="3">
    <location>
        <begin position="8"/>
        <end position="41"/>
    </location>
</feature>
<evidence type="ECO:0000256" key="1">
    <source>
        <dbReference type="ARBA" id="ARBA00023015"/>
    </source>
</evidence>
<keyword evidence="2" id="KW-0804">Transcription</keyword>
<protein>
    <submittedName>
        <fullName evidence="4">Helix-turn-helix domain-containing protein</fullName>
    </submittedName>
</protein>
<name>A0ABD5VWY4_9EURY</name>
<keyword evidence="5" id="KW-1185">Reference proteome</keyword>
<dbReference type="EMBL" id="JBHSZI010000001">
    <property type="protein sequence ID" value="MFC7057796.1"/>
    <property type="molecule type" value="Genomic_DNA"/>
</dbReference>
<sequence length="50" mass="5518">MFRGVLPVPRGSNAQEVAEALDITGPTLLHHLRAGQRKLLEEFFDVADDS</sequence>
<accession>A0ABD5VWY4</accession>
<organism evidence="4 5">
    <name type="scientific">Halovenus salina</name>
    <dbReference type="NCBI Taxonomy" id="1510225"/>
    <lineage>
        <taxon>Archaea</taxon>
        <taxon>Methanobacteriati</taxon>
        <taxon>Methanobacteriota</taxon>
        <taxon>Stenosarchaea group</taxon>
        <taxon>Halobacteria</taxon>
        <taxon>Halobacteriales</taxon>
        <taxon>Haloarculaceae</taxon>
        <taxon>Halovenus</taxon>
    </lineage>
</organism>
<evidence type="ECO:0000313" key="4">
    <source>
        <dbReference type="EMBL" id="MFC7057796.1"/>
    </source>
</evidence>
<comment type="caution">
    <text evidence="4">The sequence shown here is derived from an EMBL/GenBank/DDBJ whole genome shotgun (WGS) entry which is preliminary data.</text>
</comment>
<dbReference type="Proteomes" id="UP001596445">
    <property type="component" value="Unassembled WGS sequence"/>
</dbReference>